<organism evidence="3 4">
    <name type="scientific">Streblomastix strix</name>
    <dbReference type="NCBI Taxonomy" id="222440"/>
    <lineage>
        <taxon>Eukaryota</taxon>
        <taxon>Metamonada</taxon>
        <taxon>Preaxostyla</taxon>
        <taxon>Oxymonadida</taxon>
        <taxon>Streblomastigidae</taxon>
        <taxon>Streblomastix</taxon>
    </lineage>
</organism>
<sequence length="356" mass="40857">MHLKKRLYYWANLKYGFSSTLNTIYAYKLNKNKSYRPKREQFNGTNGGIFSVDWFLPDSDTDSSPIIVVCHGINGGSNEPVVQKFCLRINREKKWKAAVVLYRGCCGTMLSTLQTYHGGFTEDLHIALKEISIRYPNAPIGLAGFSMGGNNIAKYLGERDSKIRPTKIYQHLEQNDPIPQNVKCAANLCCPFDFLYIDKHISKKQHMIAGAGMDKFVQKHSYMLSRTPQFDLYNAQNDKSSSTIDHMLTIHFFKYDSRDEFYRESSAVHYLDGVKLPMIFIQTKNDQVSDYGAFARKEIEENQNISAFILPGGAHLGLFPLMSTRRTFEEDIFIQFFENFLIINEGADLNNKAKFF</sequence>
<reference evidence="3 4" key="1">
    <citation type="submission" date="2019-03" db="EMBL/GenBank/DDBJ databases">
        <title>Single cell metagenomics reveals metabolic interactions within the superorganism composed of flagellate Streblomastix strix and complex community of Bacteroidetes bacteria on its surface.</title>
        <authorList>
            <person name="Treitli S.C."/>
            <person name="Kolisko M."/>
            <person name="Husnik F."/>
            <person name="Keeling P."/>
            <person name="Hampl V."/>
        </authorList>
    </citation>
    <scope>NUCLEOTIDE SEQUENCE [LARGE SCALE GENOMIC DNA]</scope>
    <source>
        <strain evidence="3">ST1C</strain>
    </source>
</reference>
<dbReference type="SUPFAM" id="SSF53474">
    <property type="entry name" value="alpha/beta-Hydrolases"/>
    <property type="match status" value="1"/>
</dbReference>
<protein>
    <submittedName>
        <fullName evidence="3">Putative AB-hydrolase YheT</fullName>
    </submittedName>
</protein>
<feature type="active site" description="Charge relay system" evidence="2">
    <location>
        <position position="146"/>
    </location>
</feature>
<dbReference type="GO" id="GO:0034338">
    <property type="term" value="F:short-chain carboxylesterase activity"/>
    <property type="evidence" value="ECO:0007669"/>
    <property type="project" value="TreeGrafter"/>
</dbReference>
<feature type="active site" description="Charge relay system" evidence="2">
    <location>
        <position position="286"/>
    </location>
</feature>
<dbReference type="AlphaFoldDB" id="A0A5J4WKQ9"/>
<dbReference type="Gene3D" id="3.40.50.1820">
    <property type="entry name" value="alpha/beta hydrolase"/>
    <property type="match status" value="1"/>
</dbReference>
<evidence type="ECO:0000256" key="1">
    <source>
        <dbReference type="ARBA" id="ARBA00010884"/>
    </source>
</evidence>
<keyword evidence="3" id="KW-0378">Hydrolase</keyword>
<dbReference type="GO" id="GO:0047372">
    <property type="term" value="F:monoacylglycerol lipase activity"/>
    <property type="evidence" value="ECO:0007669"/>
    <property type="project" value="TreeGrafter"/>
</dbReference>
<dbReference type="OrthoDB" id="5954035at2759"/>
<accession>A0A5J4WKQ9</accession>
<dbReference type="PANTHER" id="PTHR10794:SF63">
    <property type="entry name" value="ALPHA_BETA HYDROLASE 1, ISOFORM A"/>
    <property type="match status" value="1"/>
</dbReference>
<dbReference type="PANTHER" id="PTHR10794">
    <property type="entry name" value="ABHYDROLASE DOMAIN-CONTAINING PROTEIN"/>
    <property type="match status" value="1"/>
</dbReference>
<dbReference type="PIRSF" id="PIRSF005211">
    <property type="entry name" value="Ab_hydro_YheT"/>
    <property type="match status" value="1"/>
</dbReference>
<gene>
    <name evidence="3" type="ORF">EZS28_009069</name>
</gene>
<dbReference type="InterPro" id="IPR029058">
    <property type="entry name" value="AB_hydrolase_fold"/>
</dbReference>
<dbReference type="InterPro" id="IPR012020">
    <property type="entry name" value="ABHD4"/>
</dbReference>
<evidence type="ECO:0000313" key="3">
    <source>
        <dbReference type="EMBL" id="KAA6395403.1"/>
    </source>
</evidence>
<feature type="active site" description="Charge relay system" evidence="2">
    <location>
        <position position="315"/>
    </location>
</feature>
<comment type="caution">
    <text evidence="3">The sequence shown here is derived from an EMBL/GenBank/DDBJ whole genome shotgun (WGS) entry which is preliminary data.</text>
</comment>
<dbReference type="Proteomes" id="UP000324800">
    <property type="component" value="Unassembled WGS sequence"/>
</dbReference>
<comment type="similarity">
    <text evidence="1">Belongs to the AB hydrolase superfamily. AB hydrolase 4 family.</text>
</comment>
<name>A0A5J4WKQ9_9EUKA</name>
<dbReference type="EMBL" id="SNRW01001694">
    <property type="protein sequence ID" value="KAA6395403.1"/>
    <property type="molecule type" value="Genomic_DNA"/>
</dbReference>
<evidence type="ECO:0000256" key="2">
    <source>
        <dbReference type="PIRSR" id="PIRSR005211-1"/>
    </source>
</evidence>
<evidence type="ECO:0000313" key="4">
    <source>
        <dbReference type="Proteomes" id="UP000324800"/>
    </source>
</evidence>
<proteinExistence type="inferred from homology"/>
<dbReference type="InterPro" id="IPR050960">
    <property type="entry name" value="AB_hydrolase_4_sf"/>
</dbReference>